<protein>
    <submittedName>
        <fullName evidence="1">BrnA antitoxin family protein</fullName>
    </submittedName>
</protein>
<sequence length="114" mass="13256">MAKMTRKQTEYYGYMKTIMEQLEWDLHDTIWHSRRVPPAWAEIANTRYAGKKTRVTLLVEENVVRFFKSMGTGYQARMNEVLAAWMYARLSGILNGQDTVAEFLDNQGDRPGFG</sequence>
<evidence type="ECO:0000313" key="1">
    <source>
        <dbReference type="EMBL" id="MFD1508983.1"/>
    </source>
</evidence>
<accession>A0ABW4ECB4</accession>
<organism evidence="1 2">
    <name type="scientific">Lacimonas salitolerans</name>
    <dbReference type="NCBI Taxonomy" id="1323750"/>
    <lineage>
        <taxon>Bacteria</taxon>
        <taxon>Pseudomonadati</taxon>
        <taxon>Pseudomonadota</taxon>
        <taxon>Alphaproteobacteria</taxon>
        <taxon>Rhodobacterales</taxon>
        <taxon>Paracoccaceae</taxon>
        <taxon>Lacimonas</taxon>
    </lineage>
</organism>
<reference evidence="2" key="1">
    <citation type="journal article" date="2019" name="Int. J. Syst. Evol. Microbiol.">
        <title>The Global Catalogue of Microorganisms (GCM) 10K type strain sequencing project: providing services to taxonomists for standard genome sequencing and annotation.</title>
        <authorList>
            <consortium name="The Broad Institute Genomics Platform"/>
            <consortium name="The Broad Institute Genome Sequencing Center for Infectious Disease"/>
            <person name="Wu L."/>
            <person name="Ma J."/>
        </authorList>
    </citation>
    <scope>NUCLEOTIDE SEQUENCE [LARGE SCALE GENOMIC DNA]</scope>
    <source>
        <strain evidence="2">CGMCC 1.12477</strain>
    </source>
</reference>
<name>A0ABW4ECB4_9RHOB</name>
<dbReference type="EMBL" id="JBHUDD010000042">
    <property type="protein sequence ID" value="MFD1508983.1"/>
    <property type="molecule type" value="Genomic_DNA"/>
</dbReference>
<comment type="caution">
    <text evidence="1">The sequence shown here is derived from an EMBL/GenBank/DDBJ whole genome shotgun (WGS) entry which is preliminary data.</text>
</comment>
<proteinExistence type="predicted"/>
<keyword evidence="2" id="KW-1185">Reference proteome</keyword>
<dbReference type="InterPro" id="IPR025528">
    <property type="entry name" value="BrnA_antitoxin"/>
</dbReference>
<gene>
    <name evidence="1" type="ORF">ACFTOW_06170</name>
</gene>
<dbReference type="RefSeq" id="WP_379914150.1">
    <property type="nucleotide sequence ID" value="NZ_JBHUDD010000042.1"/>
</dbReference>
<evidence type="ECO:0000313" key="2">
    <source>
        <dbReference type="Proteomes" id="UP001597186"/>
    </source>
</evidence>
<dbReference type="Proteomes" id="UP001597186">
    <property type="component" value="Unassembled WGS sequence"/>
</dbReference>
<dbReference type="Pfam" id="PF14384">
    <property type="entry name" value="BrnA_antitoxin"/>
    <property type="match status" value="1"/>
</dbReference>